<organism evidence="11 12">
    <name type="scientific">Astatotilapia calliptera</name>
    <name type="common">Eastern happy</name>
    <name type="synonym">Chromis callipterus</name>
    <dbReference type="NCBI Taxonomy" id="8154"/>
    <lineage>
        <taxon>Eukaryota</taxon>
        <taxon>Metazoa</taxon>
        <taxon>Chordata</taxon>
        <taxon>Craniata</taxon>
        <taxon>Vertebrata</taxon>
        <taxon>Euteleostomi</taxon>
        <taxon>Actinopterygii</taxon>
        <taxon>Neopterygii</taxon>
        <taxon>Teleostei</taxon>
        <taxon>Neoteleostei</taxon>
        <taxon>Acanthomorphata</taxon>
        <taxon>Ovalentaria</taxon>
        <taxon>Cichlomorphae</taxon>
        <taxon>Cichliformes</taxon>
        <taxon>Cichlidae</taxon>
        <taxon>African cichlids</taxon>
        <taxon>Pseudocrenilabrinae</taxon>
        <taxon>Haplochromini</taxon>
        <taxon>Astatotilapia</taxon>
    </lineage>
</organism>
<dbReference type="Bgee" id="ENSACLG00000013074">
    <property type="expression patterns" value="Expressed in testis and 4 other cell types or tissues"/>
</dbReference>
<evidence type="ECO:0000256" key="7">
    <source>
        <dbReference type="RuleBase" id="RU362114"/>
    </source>
</evidence>
<dbReference type="GO" id="GO:0005634">
    <property type="term" value="C:nucleus"/>
    <property type="evidence" value="ECO:0007669"/>
    <property type="project" value="UniProtKB-SubCell"/>
</dbReference>
<evidence type="ECO:0000256" key="8">
    <source>
        <dbReference type="SAM" id="MobiDB-lite"/>
    </source>
</evidence>
<evidence type="ECO:0000256" key="2">
    <source>
        <dbReference type="ARBA" id="ARBA00022676"/>
    </source>
</evidence>
<evidence type="ECO:0000259" key="10">
    <source>
        <dbReference type="PROSITE" id="PS51154"/>
    </source>
</evidence>
<dbReference type="PROSITE" id="PS51154">
    <property type="entry name" value="MACRO"/>
    <property type="match status" value="1"/>
</dbReference>
<dbReference type="InterPro" id="IPR012677">
    <property type="entry name" value="Nucleotide-bd_a/b_plait_sf"/>
</dbReference>
<dbReference type="GO" id="GO:0003714">
    <property type="term" value="F:transcription corepressor activity"/>
    <property type="evidence" value="ECO:0007669"/>
    <property type="project" value="TreeGrafter"/>
</dbReference>
<dbReference type="InterPro" id="IPR052056">
    <property type="entry name" value="Mono-ARTD/PARP"/>
</dbReference>
<reference evidence="11" key="3">
    <citation type="submission" date="2025-08" db="UniProtKB">
        <authorList>
            <consortium name="Ensembl"/>
        </authorList>
    </citation>
    <scope>IDENTIFICATION</scope>
</reference>
<dbReference type="PANTHER" id="PTHR14453:SF107">
    <property type="entry name" value="POLY [ADP-RIBOSE] POLYMERASE"/>
    <property type="match status" value="1"/>
</dbReference>
<dbReference type="FunFam" id="3.90.228.10:FF:000008">
    <property type="entry name" value="Poly [ADP-ribose] polymerase"/>
    <property type="match status" value="1"/>
</dbReference>
<feature type="domain" description="PARP catalytic" evidence="9">
    <location>
        <begin position="1206"/>
        <end position="1405"/>
    </location>
</feature>
<dbReference type="SUPFAM" id="SSF56399">
    <property type="entry name" value="ADP-ribosylation"/>
    <property type="match status" value="1"/>
</dbReference>
<dbReference type="Gene3D" id="3.40.220.10">
    <property type="entry name" value="Leucine Aminopeptidase, subunit E, domain 1"/>
    <property type="match status" value="2"/>
</dbReference>
<dbReference type="PANTHER" id="PTHR14453">
    <property type="entry name" value="PARP/ZINC FINGER CCCH TYPE DOMAIN CONTAINING PROTEIN"/>
    <property type="match status" value="1"/>
</dbReference>
<dbReference type="Gene3D" id="3.30.70.330">
    <property type="match status" value="1"/>
</dbReference>
<dbReference type="Pfam" id="PF01661">
    <property type="entry name" value="Macro"/>
    <property type="match status" value="1"/>
</dbReference>
<dbReference type="InterPro" id="IPR002589">
    <property type="entry name" value="Macro_dom"/>
</dbReference>
<keyword evidence="2 7" id="KW-0328">Glycosyltransferase</keyword>
<dbReference type="GO" id="GO:1990404">
    <property type="term" value="F:NAD+-protein mono-ADP-ribosyltransferase activity"/>
    <property type="evidence" value="ECO:0007669"/>
    <property type="project" value="TreeGrafter"/>
</dbReference>
<dbReference type="SUPFAM" id="SSF52949">
    <property type="entry name" value="Macro domain-like"/>
    <property type="match status" value="2"/>
</dbReference>
<dbReference type="GO" id="GO:0005737">
    <property type="term" value="C:cytoplasm"/>
    <property type="evidence" value="ECO:0007669"/>
    <property type="project" value="TreeGrafter"/>
</dbReference>
<protein>
    <recommendedName>
        <fullName evidence="7">Poly [ADP-ribose] polymerase</fullName>
        <shortName evidence="7">PARP</shortName>
        <ecNumber evidence="7">2.4.2.-</ecNumber>
    </recommendedName>
</protein>
<dbReference type="CDD" id="cd01439">
    <property type="entry name" value="TCCD_inducible_PARP_like"/>
    <property type="match status" value="1"/>
</dbReference>
<comment type="subcellular location">
    <subcellularLocation>
        <location evidence="1">Nucleus</location>
    </subcellularLocation>
</comment>
<dbReference type="Gene3D" id="3.90.228.10">
    <property type="match status" value="1"/>
</dbReference>
<evidence type="ECO:0000259" key="9">
    <source>
        <dbReference type="PROSITE" id="PS51059"/>
    </source>
</evidence>
<dbReference type="InterPro" id="IPR057051">
    <property type="entry name" value="PARP14_RPM_1"/>
</dbReference>
<evidence type="ECO:0000256" key="6">
    <source>
        <dbReference type="ARBA" id="ARBA00024347"/>
    </source>
</evidence>
<evidence type="ECO:0000256" key="3">
    <source>
        <dbReference type="ARBA" id="ARBA00022679"/>
    </source>
</evidence>
<dbReference type="PROSITE" id="PS51059">
    <property type="entry name" value="PARP_CATALYTIC"/>
    <property type="match status" value="1"/>
</dbReference>
<keyword evidence="12" id="KW-1185">Reference proteome</keyword>
<keyword evidence="4 7" id="KW-0520">NAD</keyword>
<dbReference type="Pfam" id="PF00644">
    <property type="entry name" value="PARP"/>
    <property type="match status" value="1"/>
</dbReference>
<proteinExistence type="inferred from homology"/>
<dbReference type="Proteomes" id="UP000265100">
    <property type="component" value="Chromosome 3"/>
</dbReference>
<evidence type="ECO:0000256" key="4">
    <source>
        <dbReference type="ARBA" id="ARBA00023027"/>
    </source>
</evidence>
<dbReference type="GeneTree" id="ENSGT00940000154311"/>
<dbReference type="EC" id="2.4.2.-" evidence="7"/>
<keyword evidence="5" id="KW-0539">Nucleus</keyword>
<dbReference type="InterPro" id="IPR043472">
    <property type="entry name" value="Macro_dom-like"/>
</dbReference>
<evidence type="ECO:0000313" key="12">
    <source>
        <dbReference type="Proteomes" id="UP000265100"/>
    </source>
</evidence>
<keyword evidence="3 7" id="KW-0808">Transferase</keyword>
<dbReference type="Pfam" id="PF23222">
    <property type="entry name" value="RRM_PARP14_1"/>
    <property type="match status" value="1"/>
</dbReference>
<sequence>MDEYPYPLFFEATDFTDREKEKVRRYFQKRRESGGGDCGNLEKLGGSVYKICFKEKEDQDRVLQRKFHTITLPSGQVRLTVSRTSSPQTSDQPMPSQSLSSTNPNINGLEKTFRIDVFLLFFLRDNCKAYTFFEKQLSSIGCTMELNFDEEEVLVRGEVDKGPGGGLGGAAEKWEYQVNQAFVQLTESYNCYHVLEPKQVKIVLQDSAFKTDDIKVYTESGYAVVVGEVDAVKEKIAILEKSLPTKKEVPIVEKNFKLIEEDLNREMRANCPEVTIIRGSAMITLEGPDKEVQSGAAKLVELIKNIKEKSVKFPTALLTFMKTSDAIPKYQTRFLQSLRNPVFFEVGADVVLSSLSSDALNEAEAAVMRDFKVTTVQLQGAIDLNRLKEILTKAKNEANSREFRVDISYMPGTRGTSTTKVRLVGYSENVAKLNEVLHDFQLNQVSTQETINLLHHDTVYCFNKILDLIGMKQTKVTLQASHFPNPCVFVSGPRCHVQEVKEALTSTLDSVVVDTLTLDGPGAQQYFQEEGKVTKELIEGSCHVIIREKQTAAIPNVQRPRNTSRLSDTPRSLSYSSSMYSTVGNSAINRTNLKIKLSSLENEQVDVLVVPMLNKQLTSTNIGKSLLAKAGNVLKLKFDSVLASCALAPGDVQLVDAPPSLGCSKIFFIECLPWDGVRGKSVQALGNGLQKCLELCVRQNFGSVAIPIIGPGIVLQYPLREAIQVLTDIIHQFGLSASSGSLTNIHIVIKPGYPDSEECYHDVYRQLSLNMNQGGQAIFRSLTSDLDDITMTVESGVKLHVVFGDITNETTDVVVNTTDFQNFILDGVCKDILTVAGPEVEAELKAAYVERGKIFVTQSGNFPCKAIFHVCGQRDEVYNLDFIQLVCNVIYYCESYKYSSVAIPAIFAGTYFVWHSSLVVLHTHTHTHTHLNASGVSAGAGELDPTIVAGAILRVIKSSTSSMNSLTDIRLVLIKIDVFLAFKEEAMQMYSPAVINRVSFQEQQQQQQSAPSVSAYLSSLQISSSSHQSVFTFLGLSISDIDDAMEKLKHQYQTQCSSNTFSKEELELLNQDDMMELKELVEAEGLFVQTDQSGALTVSGLKDGVTRVRQKMNQCQYMNLAREVRVREEEDLYNKVVWCILANHGNWERLPKSANHQLEKNELTEGITDAQGLIWEVDVQAMVATRPLSRQTTKLKRLENLPDFTFPLYWDPMAANETMKVVSLETSSAEYHTVKEAFKRTVPKTVMKIERLQNVHLRRAYEAQKKHISDKNAHEGGAAEKPLYHGTTQENCHSIMTTGFNRSFAGQNATAYGHGTYFAVNASYSAQPTYSKPAADGSRLMFVARVLTGVFTQGQATMKVLPLRNSQQPHNRFDSAVDKIDNPAMYIVFHDNQAYPDYLITFKGD</sequence>
<accession>A0A3P8PQT7</accession>
<dbReference type="GO" id="GO:0003950">
    <property type="term" value="F:NAD+ poly-ADP-ribosyltransferase activity"/>
    <property type="evidence" value="ECO:0007669"/>
    <property type="project" value="UniProtKB-UniRule"/>
</dbReference>
<comment type="similarity">
    <text evidence="6">Belongs to the ARTD/PARP family.</text>
</comment>
<reference evidence="11 12" key="1">
    <citation type="submission" date="2018-05" db="EMBL/GenBank/DDBJ databases">
        <authorList>
            <person name="Datahose"/>
        </authorList>
    </citation>
    <scope>NUCLEOTIDE SEQUENCE</scope>
</reference>
<feature type="domain" description="Macro" evidence="10">
    <location>
        <begin position="786"/>
        <end position="998"/>
    </location>
</feature>
<reference evidence="12" key="2">
    <citation type="submission" date="2023-03" db="EMBL/GenBank/DDBJ databases">
        <authorList>
            <consortium name="Wellcome Sanger Institute Data Sharing"/>
        </authorList>
    </citation>
    <scope>NUCLEOTIDE SEQUENCE [LARGE SCALE GENOMIC DNA]</scope>
</reference>
<reference evidence="11" key="4">
    <citation type="submission" date="2025-09" db="UniProtKB">
        <authorList>
            <consortium name="Ensembl"/>
        </authorList>
    </citation>
    <scope>IDENTIFICATION</scope>
</reference>
<dbReference type="SMART" id="SM00506">
    <property type="entry name" value="A1pp"/>
    <property type="match status" value="1"/>
</dbReference>
<dbReference type="GO" id="GO:0070212">
    <property type="term" value="P:protein poly-ADP-ribosylation"/>
    <property type="evidence" value="ECO:0007669"/>
    <property type="project" value="TreeGrafter"/>
</dbReference>
<dbReference type="InterPro" id="IPR012317">
    <property type="entry name" value="Poly(ADP-ribose)pol_cat_dom"/>
</dbReference>
<feature type="region of interest" description="Disordered" evidence="8">
    <location>
        <begin position="78"/>
        <end position="103"/>
    </location>
</feature>
<dbReference type="GO" id="GO:0010629">
    <property type="term" value="P:negative regulation of gene expression"/>
    <property type="evidence" value="ECO:0007669"/>
    <property type="project" value="TreeGrafter"/>
</dbReference>
<evidence type="ECO:0000313" key="11">
    <source>
        <dbReference type="Ensembl" id="ENSACLP00000019259.2"/>
    </source>
</evidence>
<dbReference type="Ensembl" id="ENSACLT00000019704.2">
    <property type="protein sequence ID" value="ENSACLP00000019259.2"/>
    <property type="gene ID" value="ENSACLG00000035887.1"/>
</dbReference>
<evidence type="ECO:0000256" key="1">
    <source>
        <dbReference type="ARBA" id="ARBA00004123"/>
    </source>
</evidence>
<evidence type="ECO:0000256" key="5">
    <source>
        <dbReference type="ARBA" id="ARBA00023242"/>
    </source>
</evidence>
<name>A0A3P8PQT7_ASTCA</name>